<dbReference type="InterPro" id="IPR000182">
    <property type="entry name" value="GNAT_dom"/>
</dbReference>
<evidence type="ECO:0000313" key="2">
    <source>
        <dbReference type="EMBL" id="CCA57343.1"/>
    </source>
</evidence>
<dbReference type="HOGENOM" id="CLU_013985_3_2_11"/>
<evidence type="ECO:0000313" key="3">
    <source>
        <dbReference type="Proteomes" id="UP000006854"/>
    </source>
</evidence>
<dbReference type="OrthoDB" id="9814648at2"/>
<name>F2RH15_STRVP</name>
<dbReference type="PANTHER" id="PTHR43441:SF2">
    <property type="entry name" value="FAMILY ACETYLTRANSFERASE, PUTATIVE (AFU_ORTHOLOGUE AFUA_7G00850)-RELATED"/>
    <property type="match status" value="1"/>
</dbReference>
<proteinExistence type="predicted"/>
<dbReference type="PATRIC" id="fig|953739.5.peg.6557"/>
<dbReference type="GeneID" id="51864623"/>
<dbReference type="RefSeq" id="WP_015035254.1">
    <property type="nucleotide sequence ID" value="NC_018750.1"/>
</dbReference>
<evidence type="ECO:0000259" key="1">
    <source>
        <dbReference type="PROSITE" id="PS51186"/>
    </source>
</evidence>
<sequence>MLSGSKVVLRARYEEDIPILRTELYDDAVTGSRAEGAPWRPITPGAKDPRLFVDDQGPETVSFSVVERDGGALVGTATLWGIDNHHRAAHIGLGLLPSARGKGYGSDVVAVLCHYGFVVRGLHRLQIETLADNHGMLRSAEHNGFVREGVLRSSAWVLGEFLDEVILGLLAKDWKPNATS</sequence>
<dbReference type="Pfam" id="PF13302">
    <property type="entry name" value="Acetyltransf_3"/>
    <property type="match status" value="1"/>
</dbReference>
<dbReference type="GO" id="GO:1990189">
    <property type="term" value="F:protein N-terminal-serine acetyltransferase activity"/>
    <property type="evidence" value="ECO:0007669"/>
    <property type="project" value="TreeGrafter"/>
</dbReference>
<protein>
    <submittedName>
        <fullName evidence="2">GCN5-related N-acetyltransferase</fullName>
    </submittedName>
</protein>
<keyword evidence="3" id="KW-1185">Reference proteome</keyword>
<dbReference type="GO" id="GO:0008999">
    <property type="term" value="F:protein-N-terminal-alanine acetyltransferase activity"/>
    <property type="evidence" value="ECO:0007669"/>
    <property type="project" value="TreeGrafter"/>
</dbReference>
<dbReference type="PROSITE" id="PS51186">
    <property type="entry name" value="GNAT"/>
    <property type="match status" value="1"/>
</dbReference>
<gene>
    <name evidence="2" type="ordered locus">SVEN_4057</name>
</gene>
<dbReference type="GO" id="GO:0005737">
    <property type="term" value="C:cytoplasm"/>
    <property type="evidence" value="ECO:0007669"/>
    <property type="project" value="TreeGrafter"/>
</dbReference>
<dbReference type="Gene3D" id="3.40.630.30">
    <property type="match status" value="1"/>
</dbReference>
<organism evidence="2 3">
    <name type="scientific">Streptomyces venezuelae (strain ATCC 10712 / CBS 650.69 / DSM 40230 / JCM 4526 / NBRC 13096 / PD 04745)</name>
    <dbReference type="NCBI Taxonomy" id="953739"/>
    <lineage>
        <taxon>Bacteria</taxon>
        <taxon>Bacillati</taxon>
        <taxon>Actinomycetota</taxon>
        <taxon>Actinomycetes</taxon>
        <taxon>Kitasatosporales</taxon>
        <taxon>Streptomycetaceae</taxon>
        <taxon>Streptomyces</taxon>
    </lineage>
</organism>
<dbReference type="CDD" id="cd04301">
    <property type="entry name" value="NAT_SF"/>
    <property type="match status" value="1"/>
</dbReference>
<dbReference type="AlphaFoldDB" id="F2RH15"/>
<dbReference type="STRING" id="953739.SVEN_4057"/>
<dbReference type="eggNOG" id="COG1670">
    <property type="taxonomic scope" value="Bacteria"/>
</dbReference>
<dbReference type="Proteomes" id="UP000006854">
    <property type="component" value="Chromosome"/>
</dbReference>
<dbReference type="InterPro" id="IPR016181">
    <property type="entry name" value="Acyl_CoA_acyltransferase"/>
</dbReference>
<dbReference type="SUPFAM" id="SSF55729">
    <property type="entry name" value="Acyl-CoA N-acyltransferases (Nat)"/>
    <property type="match status" value="1"/>
</dbReference>
<reference evidence="2 3" key="1">
    <citation type="journal article" date="2011" name="BMC Genomics">
        <title>Genome-wide analysis of the role of GlnR in Streptomyces venezuelae provides new insights into global nitrogen regulation in actinomycetes.</title>
        <authorList>
            <person name="Pullan S.T."/>
            <person name="Bibb M.J."/>
            <person name="Merrick M."/>
        </authorList>
    </citation>
    <scope>NUCLEOTIDE SEQUENCE [LARGE SCALE GENOMIC DNA]</scope>
    <source>
        <strain evidence="3">ATCC 10712 / CBS 650.69 / DSM 40230 / JCM 4526 / NBRC 13096 / PD 04745</strain>
    </source>
</reference>
<dbReference type="EMBL" id="FR845719">
    <property type="protein sequence ID" value="CCA57343.1"/>
    <property type="molecule type" value="Genomic_DNA"/>
</dbReference>
<dbReference type="InterPro" id="IPR051908">
    <property type="entry name" value="Ribosomal_N-acetyltransferase"/>
</dbReference>
<dbReference type="PANTHER" id="PTHR43441">
    <property type="entry name" value="RIBOSOMAL-PROTEIN-SERINE ACETYLTRANSFERASE"/>
    <property type="match status" value="1"/>
</dbReference>
<accession>F2RH15</accession>
<dbReference type="KEGG" id="sve:SVEN_4057"/>
<feature type="domain" description="N-acetyltransferase" evidence="1">
    <location>
        <begin position="7"/>
        <end position="172"/>
    </location>
</feature>
<keyword evidence="2" id="KW-0808">Transferase</keyword>